<organism evidence="2 3">
    <name type="scientific">Haloglomus irregulare</name>
    <dbReference type="NCBI Taxonomy" id="2234134"/>
    <lineage>
        <taxon>Archaea</taxon>
        <taxon>Methanobacteriati</taxon>
        <taxon>Methanobacteriota</taxon>
        <taxon>Stenosarchaea group</taxon>
        <taxon>Halobacteria</taxon>
        <taxon>Halobacteriales</taxon>
        <taxon>Natronomonadaceae</taxon>
        <taxon>Haloglomus</taxon>
    </lineage>
</organism>
<dbReference type="AlphaFoldDB" id="A0A554MWC1"/>
<name>A0A554MWC1_9EURY</name>
<sequence>MAGTHGYEYGGGFPVETAEPGMAPETFDRRFLPGGRAPAGLRRRVPQVMEPVEAFLLWSSRSPGR</sequence>
<reference evidence="2 3" key="1">
    <citation type="submission" date="2018-06" db="EMBL/GenBank/DDBJ databases">
        <title>Natronomonas sp. F16-60 a new haloarchaeon isolated from a solar saltern of Isla Cristina, Huelva, Spain.</title>
        <authorList>
            <person name="Duran-Viseras A."/>
            <person name="Sanchez-Porro C."/>
            <person name="Ventosa A."/>
        </authorList>
    </citation>
    <scope>NUCLEOTIDE SEQUENCE [LARGE SCALE GENOMIC DNA]</scope>
    <source>
        <strain evidence="2 3">F16-60</strain>
    </source>
</reference>
<dbReference type="EMBL" id="QMDX01000013">
    <property type="protein sequence ID" value="TSD09416.1"/>
    <property type="molecule type" value="Genomic_DNA"/>
</dbReference>
<feature type="region of interest" description="Disordered" evidence="1">
    <location>
        <begin position="1"/>
        <end position="39"/>
    </location>
</feature>
<keyword evidence="3" id="KW-1185">Reference proteome</keyword>
<evidence type="ECO:0000256" key="1">
    <source>
        <dbReference type="SAM" id="MobiDB-lite"/>
    </source>
</evidence>
<dbReference type="InParanoid" id="A0A554MWC1"/>
<comment type="caution">
    <text evidence="2">The sequence shown here is derived from an EMBL/GenBank/DDBJ whole genome shotgun (WGS) entry which is preliminary data.</text>
</comment>
<evidence type="ECO:0000313" key="3">
    <source>
        <dbReference type="Proteomes" id="UP000319894"/>
    </source>
</evidence>
<gene>
    <name evidence="2" type="ORF">DP107_16035</name>
</gene>
<protein>
    <submittedName>
        <fullName evidence="2">Uncharacterized protein</fullName>
    </submittedName>
</protein>
<evidence type="ECO:0000313" key="2">
    <source>
        <dbReference type="EMBL" id="TSD09416.1"/>
    </source>
</evidence>
<dbReference type="RefSeq" id="WP_144263152.1">
    <property type="nucleotide sequence ID" value="NZ_QMDX01000013.1"/>
</dbReference>
<accession>A0A554MWC1</accession>
<dbReference type="Proteomes" id="UP000319894">
    <property type="component" value="Unassembled WGS sequence"/>
</dbReference>
<proteinExistence type="predicted"/>